<evidence type="ECO:0000313" key="15">
    <source>
        <dbReference type="Proteomes" id="UP000027153"/>
    </source>
</evidence>
<dbReference type="InterPro" id="IPR036388">
    <property type="entry name" value="WH-like_DNA-bd_sf"/>
</dbReference>
<dbReference type="PROSITE" id="PS50944">
    <property type="entry name" value="HTH_DTXR"/>
    <property type="match status" value="1"/>
</dbReference>
<evidence type="ECO:0000313" key="14">
    <source>
        <dbReference type="EMBL" id="KCZ73396.1"/>
    </source>
</evidence>
<dbReference type="InterPro" id="IPR022687">
    <property type="entry name" value="HTH_DTXR"/>
</dbReference>
<dbReference type="OrthoDB" id="24735at2157"/>
<dbReference type="InterPro" id="IPR001367">
    <property type="entry name" value="Fe_dep_repressor"/>
</dbReference>
<evidence type="ECO:0000256" key="4">
    <source>
        <dbReference type="ARBA" id="ARBA00022490"/>
    </source>
</evidence>
<dbReference type="InterPro" id="IPR007167">
    <property type="entry name" value="Fe-transptr_FeoA-like"/>
</dbReference>
<keyword evidence="9" id="KW-0010">Activator</keyword>
<feature type="domain" description="HTH dtxR-type" evidence="13">
    <location>
        <begin position="1"/>
        <end position="64"/>
    </location>
</feature>
<protein>
    <recommendedName>
        <fullName evidence="12">Manganese transport regulator</fullName>
    </recommendedName>
</protein>
<keyword evidence="8" id="KW-0238">DNA-binding</keyword>
<dbReference type="GO" id="GO:0003677">
    <property type="term" value="F:DNA binding"/>
    <property type="evidence" value="ECO:0007669"/>
    <property type="project" value="UniProtKB-KW"/>
</dbReference>
<dbReference type="CDD" id="cd00090">
    <property type="entry name" value="HTH_ARSR"/>
    <property type="match status" value="1"/>
</dbReference>
<comment type="similarity">
    <text evidence="2">Belongs to the DtxR/MntR family.</text>
</comment>
<keyword evidence="6" id="KW-0408">Iron</keyword>
<dbReference type="Pfam" id="PF02742">
    <property type="entry name" value="Fe_dep_repr_C"/>
    <property type="match status" value="1"/>
</dbReference>
<dbReference type="InterPro" id="IPR036390">
    <property type="entry name" value="WH_DNA-bd_sf"/>
</dbReference>
<dbReference type="Pfam" id="PF04023">
    <property type="entry name" value="FeoA"/>
    <property type="match status" value="1"/>
</dbReference>
<keyword evidence="10" id="KW-0804">Transcription</keyword>
<dbReference type="GO" id="GO:0046983">
    <property type="term" value="F:protein dimerization activity"/>
    <property type="evidence" value="ECO:0007669"/>
    <property type="project" value="InterPro"/>
</dbReference>
<proteinExistence type="inferred from homology"/>
<dbReference type="PANTHER" id="PTHR33238:SF11">
    <property type="entry name" value="TRANSCRIPTIONAL REGULATOR MNTR"/>
    <property type="match status" value="1"/>
</dbReference>
<gene>
    <name evidence="14" type="ORF">ANME2D_00462</name>
</gene>
<evidence type="ECO:0000256" key="1">
    <source>
        <dbReference type="ARBA" id="ARBA00004496"/>
    </source>
</evidence>
<dbReference type="PANTHER" id="PTHR33238">
    <property type="entry name" value="IRON (METAL) DEPENDENT REPRESSOR, DTXR FAMILY"/>
    <property type="match status" value="1"/>
</dbReference>
<evidence type="ECO:0000256" key="11">
    <source>
        <dbReference type="ARBA" id="ARBA00023211"/>
    </source>
</evidence>
<dbReference type="SMART" id="SM00529">
    <property type="entry name" value="HTH_DTXR"/>
    <property type="match status" value="1"/>
</dbReference>
<dbReference type="AlphaFoldDB" id="A0A062V2U2"/>
<evidence type="ECO:0000256" key="6">
    <source>
        <dbReference type="ARBA" id="ARBA00023004"/>
    </source>
</evidence>
<dbReference type="SUPFAM" id="SSF47979">
    <property type="entry name" value="Iron-dependent repressor protein, dimerization domain"/>
    <property type="match status" value="1"/>
</dbReference>
<keyword evidence="4" id="KW-0963">Cytoplasm</keyword>
<evidence type="ECO:0000259" key="13">
    <source>
        <dbReference type="PROSITE" id="PS50944"/>
    </source>
</evidence>
<evidence type="ECO:0000256" key="8">
    <source>
        <dbReference type="ARBA" id="ARBA00023125"/>
    </source>
</evidence>
<comment type="subcellular location">
    <subcellularLocation>
        <location evidence="1">Cytoplasm</location>
    </subcellularLocation>
</comment>
<dbReference type="InterPro" id="IPR011991">
    <property type="entry name" value="ArsR-like_HTH"/>
</dbReference>
<keyword evidence="7" id="KW-0805">Transcription regulation</keyword>
<dbReference type="Gene3D" id="1.10.10.10">
    <property type="entry name" value="Winged helix-like DNA-binding domain superfamily/Winged helix DNA-binding domain"/>
    <property type="match status" value="1"/>
</dbReference>
<name>A0A062V2U2_9EURY</name>
<dbReference type="RefSeq" id="WP_048088787.1">
    <property type="nucleotide sequence ID" value="NZ_JMIY01000001.1"/>
</dbReference>
<keyword evidence="5" id="KW-0678">Repressor</keyword>
<keyword evidence="15" id="KW-1185">Reference proteome</keyword>
<organism evidence="14 15">
    <name type="scientific">Candidatus Methanoperedens nitratireducens</name>
    <dbReference type="NCBI Taxonomy" id="1392998"/>
    <lineage>
        <taxon>Archaea</taxon>
        <taxon>Methanobacteriati</taxon>
        <taxon>Methanobacteriota</taxon>
        <taxon>Stenosarchaea group</taxon>
        <taxon>Methanomicrobia</taxon>
        <taxon>Methanosarcinales</taxon>
        <taxon>ANME-2 cluster</taxon>
        <taxon>Candidatus Methanoperedentaceae</taxon>
        <taxon>Candidatus Methanoperedens</taxon>
    </lineage>
</organism>
<dbReference type="InterPro" id="IPR050536">
    <property type="entry name" value="DtxR_MntR_Metal-Reg"/>
</dbReference>
<dbReference type="EMBL" id="JMIY01000001">
    <property type="protein sequence ID" value="KCZ73396.1"/>
    <property type="molecule type" value="Genomic_DNA"/>
</dbReference>
<sequence length="218" mass="24596">MAKKSPRIEEYLECIYKLHEMQEPATTSRIAERLELSPSSVSEMLKQLEQRGLVRYADRGVVLTEEGELEAKRVIRKHRLSERLLTDILGFGWDEVHDEACRLEHDISNKMEEKIAEKLGDPRTCPHGYPIPDIHGKIARGDTVQLSELKAGEAGVIESVSEENPQMLQYIGSLGLYPDAEVEVKSIAPFGGPILVRVADKERSLGKELAEKILVRKR</sequence>
<dbReference type="Pfam" id="PF01325">
    <property type="entry name" value="Fe_dep_repress"/>
    <property type="match status" value="1"/>
</dbReference>
<evidence type="ECO:0000256" key="9">
    <source>
        <dbReference type="ARBA" id="ARBA00023159"/>
    </source>
</evidence>
<evidence type="ECO:0000256" key="12">
    <source>
        <dbReference type="ARBA" id="ARBA00032593"/>
    </source>
</evidence>
<keyword evidence="11" id="KW-0464">Manganese</keyword>
<accession>A0A062V2U2</accession>
<dbReference type="SUPFAM" id="SSF46785">
    <property type="entry name" value="Winged helix' DNA-binding domain"/>
    <property type="match status" value="1"/>
</dbReference>
<dbReference type="Proteomes" id="UP000027153">
    <property type="component" value="Unassembled WGS sequence"/>
</dbReference>
<dbReference type="Gene3D" id="1.10.60.10">
    <property type="entry name" value="Iron dependent repressor, metal binding and dimerisation domain"/>
    <property type="match status" value="1"/>
</dbReference>
<comment type="subunit">
    <text evidence="3">Homodimer.</text>
</comment>
<dbReference type="GO" id="GO:0003700">
    <property type="term" value="F:DNA-binding transcription factor activity"/>
    <property type="evidence" value="ECO:0007669"/>
    <property type="project" value="InterPro"/>
</dbReference>
<evidence type="ECO:0000256" key="10">
    <source>
        <dbReference type="ARBA" id="ARBA00023163"/>
    </source>
</evidence>
<dbReference type="GO" id="GO:0046914">
    <property type="term" value="F:transition metal ion binding"/>
    <property type="evidence" value="ECO:0007669"/>
    <property type="project" value="InterPro"/>
</dbReference>
<dbReference type="InterPro" id="IPR038157">
    <property type="entry name" value="FeoA_core_dom"/>
</dbReference>
<dbReference type="InterPro" id="IPR036421">
    <property type="entry name" value="Fe_dep_repressor_sf"/>
</dbReference>
<dbReference type="SMART" id="SM00899">
    <property type="entry name" value="FeoA"/>
    <property type="match status" value="1"/>
</dbReference>
<dbReference type="Gene3D" id="2.30.30.90">
    <property type="match status" value="1"/>
</dbReference>
<comment type="caution">
    <text evidence="14">The sequence shown here is derived from an EMBL/GenBank/DDBJ whole genome shotgun (WGS) entry which is preliminary data.</text>
</comment>
<evidence type="ECO:0000256" key="7">
    <source>
        <dbReference type="ARBA" id="ARBA00023015"/>
    </source>
</evidence>
<dbReference type="InterPro" id="IPR008988">
    <property type="entry name" value="Transcriptional_repressor_C"/>
</dbReference>
<dbReference type="SUPFAM" id="SSF50037">
    <property type="entry name" value="C-terminal domain of transcriptional repressors"/>
    <property type="match status" value="1"/>
</dbReference>
<dbReference type="GO" id="GO:0005737">
    <property type="term" value="C:cytoplasm"/>
    <property type="evidence" value="ECO:0007669"/>
    <property type="project" value="UniProtKB-SubCell"/>
</dbReference>
<evidence type="ECO:0000256" key="2">
    <source>
        <dbReference type="ARBA" id="ARBA00007871"/>
    </source>
</evidence>
<dbReference type="InterPro" id="IPR022689">
    <property type="entry name" value="Iron_dep_repressor"/>
</dbReference>
<reference evidence="14 15" key="1">
    <citation type="journal article" date="2013" name="Nature">
        <title>Anaerobic oxidation of methane coupled to nitrate reduction in a novel archaeal lineage.</title>
        <authorList>
            <person name="Haroon M.F."/>
            <person name="Hu S."/>
            <person name="Shi Y."/>
            <person name="Imelfort M."/>
            <person name="Keller J."/>
            <person name="Hugenholtz P."/>
            <person name="Yuan Z."/>
            <person name="Tyson G.W."/>
        </authorList>
    </citation>
    <scope>NUCLEOTIDE SEQUENCE [LARGE SCALE GENOMIC DNA]</scope>
    <source>
        <strain evidence="14 15">ANME-2d</strain>
    </source>
</reference>
<evidence type="ECO:0000256" key="5">
    <source>
        <dbReference type="ARBA" id="ARBA00022491"/>
    </source>
</evidence>
<evidence type="ECO:0000256" key="3">
    <source>
        <dbReference type="ARBA" id="ARBA00011738"/>
    </source>
</evidence>